<accession>A0A8D9A6D9</accession>
<evidence type="ECO:0000313" key="1">
    <source>
        <dbReference type="EMBL" id="CAG6759646.1"/>
    </source>
</evidence>
<dbReference type="AlphaFoldDB" id="A0A8D9A6D9"/>
<sequence length="114" mass="13420">MFCKTFTPLDTNIIDINALVSIRLGIAQIRMGPELKTVSKSDENFRRKVWYIQEIADRLIQNQVYSRKSKTRFAIYNKKNRRIKKYSSRKLLQCFITLPTFLLGFKTGLRSRGL</sequence>
<name>A0A8D9A6D9_9HEMI</name>
<dbReference type="EMBL" id="HBUF01553313">
    <property type="protein sequence ID" value="CAG6759646.1"/>
    <property type="molecule type" value="Transcribed_RNA"/>
</dbReference>
<reference evidence="1" key="1">
    <citation type="submission" date="2021-05" db="EMBL/GenBank/DDBJ databases">
        <authorList>
            <person name="Alioto T."/>
            <person name="Alioto T."/>
            <person name="Gomez Garrido J."/>
        </authorList>
    </citation>
    <scope>NUCLEOTIDE SEQUENCE</scope>
</reference>
<proteinExistence type="predicted"/>
<protein>
    <submittedName>
        <fullName evidence="1">Uncharacterized protein</fullName>
    </submittedName>
</protein>
<organism evidence="1">
    <name type="scientific">Cacopsylla melanoneura</name>
    <dbReference type="NCBI Taxonomy" id="428564"/>
    <lineage>
        <taxon>Eukaryota</taxon>
        <taxon>Metazoa</taxon>
        <taxon>Ecdysozoa</taxon>
        <taxon>Arthropoda</taxon>
        <taxon>Hexapoda</taxon>
        <taxon>Insecta</taxon>
        <taxon>Pterygota</taxon>
        <taxon>Neoptera</taxon>
        <taxon>Paraneoptera</taxon>
        <taxon>Hemiptera</taxon>
        <taxon>Sternorrhyncha</taxon>
        <taxon>Psylloidea</taxon>
        <taxon>Psyllidae</taxon>
        <taxon>Psyllinae</taxon>
        <taxon>Cacopsylla</taxon>
    </lineage>
</organism>